<feature type="domain" description="NADPH-dependent FMN reductase-like" evidence="1">
    <location>
        <begin position="2"/>
        <end position="147"/>
    </location>
</feature>
<accession>A0A347WK63</accession>
<reference evidence="2 3" key="1">
    <citation type="submission" date="2017-09" db="EMBL/GenBank/DDBJ databases">
        <title>Complete genome sequence of Oxytococcus suis strain ZY16052.</title>
        <authorList>
            <person name="Li F."/>
        </authorList>
    </citation>
    <scope>NUCLEOTIDE SEQUENCE [LARGE SCALE GENOMIC DNA]</scope>
    <source>
        <strain evidence="2 3">ZY16052</strain>
    </source>
</reference>
<dbReference type="SUPFAM" id="SSF52218">
    <property type="entry name" value="Flavoproteins"/>
    <property type="match status" value="1"/>
</dbReference>
<evidence type="ECO:0000313" key="3">
    <source>
        <dbReference type="Proteomes" id="UP000263232"/>
    </source>
</evidence>
<dbReference type="Pfam" id="PF03358">
    <property type="entry name" value="FMN_red"/>
    <property type="match status" value="1"/>
</dbReference>
<evidence type="ECO:0000259" key="1">
    <source>
        <dbReference type="Pfam" id="PF03358"/>
    </source>
</evidence>
<dbReference type="PANTHER" id="PTHR30543:SF21">
    <property type="entry name" value="NAD(P)H-DEPENDENT FMN REDUCTASE LOT6"/>
    <property type="match status" value="1"/>
</dbReference>
<dbReference type="PANTHER" id="PTHR30543">
    <property type="entry name" value="CHROMATE REDUCTASE"/>
    <property type="match status" value="1"/>
</dbReference>
<name>A0A347WK63_9LACT</name>
<dbReference type="AlphaFoldDB" id="A0A347WK63"/>
<dbReference type="GO" id="GO:0010181">
    <property type="term" value="F:FMN binding"/>
    <property type="evidence" value="ECO:0007669"/>
    <property type="project" value="TreeGrafter"/>
</dbReference>
<dbReference type="EMBL" id="CP023434">
    <property type="protein sequence ID" value="AXY25470.1"/>
    <property type="molecule type" value="Genomic_DNA"/>
</dbReference>
<dbReference type="InterPro" id="IPR029039">
    <property type="entry name" value="Flavoprotein-like_sf"/>
</dbReference>
<dbReference type="KEGG" id="abae:CL176_05350"/>
<evidence type="ECO:0000313" key="2">
    <source>
        <dbReference type="EMBL" id="AXY25470.1"/>
    </source>
</evidence>
<dbReference type="Proteomes" id="UP000263232">
    <property type="component" value="Chromosome"/>
</dbReference>
<dbReference type="GO" id="GO:0005829">
    <property type="term" value="C:cytosol"/>
    <property type="evidence" value="ECO:0007669"/>
    <property type="project" value="TreeGrafter"/>
</dbReference>
<dbReference type="InterPro" id="IPR005025">
    <property type="entry name" value="FMN_Rdtase-like_dom"/>
</dbReference>
<gene>
    <name evidence="2" type="ORF">CL176_05350</name>
</gene>
<proteinExistence type="predicted"/>
<dbReference type="Gene3D" id="3.40.50.360">
    <property type="match status" value="1"/>
</dbReference>
<dbReference type="OrthoDB" id="9812295at2"/>
<protein>
    <submittedName>
        <fullName evidence="2">NADPH-dependent FMN reductase</fullName>
    </submittedName>
</protein>
<dbReference type="InterPro" id="IPR050712">
    <property type="entry name" value="NAD(P)H-dep_reductase"/>
</dbReference>
<sequence length="182" mass="20023">MTKVGVLVGSLREGSYARKWAEEFTKLLPEDFEVTFLEIGNLPLYSEEYDENEPAEYASFRAEAKAQDAIVISTPEYNRSTSAVLKNALDVGSRPYGSSVWDGKPTIIIGHSISNISGANAIQSLRPTLAFLNMPVLPQPEVQLANSQKYFDDAGNLNNEGTKDFLQGAADAYVAHVKRYVD</sequence>
<organism evidence="2 3">
    <name type="scientific">Suicoccus acidiformans</name>
    <dbReference type="NCBI Taxonomy" id="2036206"/>
    <lineage>
        <taxon>Bacteria</taxon>
        <taxon>Bacillati</taxon>
        <taxon>Bacillota</taxon>
        <taxon>Bacilli</taxon>
        <taxon>Lactobacillales</taxon>
        <taxon>Aerococcaceae</taxon>
        <taxon>Suicoccus</taxon>
    </lineage>
</organism>
<dbReference type="GO" id="GO:0016491">
    <property type="term" value="F:oxidoreductase activity"/>
    <property type="evidence" value="ECO:0007669"/>
    <property type="project" value="InterPro"/>
</dbReference>
<keyword evidence="3" id="KW-1185">Reference proteome</keyword>
<dbReference type="RefSeq" id="WP_118990381.1">
    <property type="nucleotide sequence ID" value="NZ_CP023434.1"/>
</dbReference>